<accession>A0ABP9J1X3</accession>
<feature type="DNA-binding region" description="H-T-H motif" evidence="4">
    <location>
        <begin position="40"/>
        <end position="59"/>
    </location>
</feature>
<dbReference type="RefSeq" id="WP_345505473.1">
    <property type="nucleotide sequence ID" value="NZ_BAABIW010000001.1"/>
</dbReference>
<sequence length="222" mass="24064">MSTDRPYDNTSRAEAALATRRRIVEAAGALLLAEGYHAMSVTGLAARAGVSAQTVYNAVGPKAAVVKAVYDVMLAGDDEPVPMQERPEFRTMSQAPDRTSFVRAYAALCATIYERVGPLLGVLLAQGAGGDTGLQDFVATIDGERRAGNTNALAALDRAHGLPEPFDRERFLDVCWTLTAPEIYDRFVRRCGWTHPMYADWLADALVATFEHSCPPTTPTEE</sequence>
<proteinExistence type="predicted"/>
<dbReference type="EMBL" id="BAABIW010000001">
    <property type="protein sequence ID" value="GAA5016026.1"/>
    <property type="molecule type" value="Genomic_DNA"/>
</dbReference>
<evidence type="ECO:0000256" key="4">
    <source>
        <dbReference type="PROSITE-ProRule" id="PRU00335"/>
    </source>
</evidence>
<dbReference type="InterPro" id="IPR009057">
    <property type="entry name" value="Homeodomain-like_sf"/>
</dbReference>
<keyword evidence="7" id="KW-1185">Reference proteome</keyword>
<dbReference type="Pfam" id="PF00440">
    <property type="entry name" value="TetR_N"/>
    <property type="match status" value="1"/>
</dbReference>
<dbReference type="PANTHER" id="PTHR30055">
    <property type="entry name" value="HTH-TYPE TRANSCRIPTIONAL REGULATOR RUTR"/>
    <property type="match status" value="1"/>
</dbReference>
<name>A0ABP9J1X3_9MICO</name>
<dbReference type="SUPFAM" id="SSF46689">
    <property type="entry name" value="Homeodomain-like"/>
    <property type="match status" value="1"/>
</dbReference>
<evidence type="ECO:0000313" key="7">
    <source>
        <dbReference type="Proteomes" id="UP001500427"/>
    </source>
</evidence>
<evidence type="ECO:0000256" key="2">
    <source>
        <dbReference type="ARBA" id="ARBA00023125"/>
    </source>
</evidence>
<comment type="caution">
    <text evidence="6">The sequence shown here is derived from an EMBL/GenBank/DDBJ whole genome shotgun (WGS) entry which is preliminary data.</text>
</comment>
<evidence type="ECO:0000256" key="3">
    <source>
        <dbReference type="ARBA" id="ARBA00023163"/>
    </source>
</evidence>
<dbReference type="InterPro" id="IPR050109">
    <property type="entry name" value="HTH-type_TetR-like_transc_reg"/>
</dbReference>
<dbReference type="PROSITE" id="PS50977">
    <property type="entry name" value="HTH_TETR_2"/>
    <property type="match status" value="1"/>
</dbReference>
<gene>
    <name evidence="6" type="ORF">GCM10023258_01190</name>
</gene>
<keyword evidence="3" id="KW-0804">Transcription</keyword>
<feature type="domain" description="HTH tetR-type" evidence="5">
    <location>
        <begin position="17"/>
        <end position="77"/>
    </location>
</feature>
<evidence type="ECO:0000313" key="6">
    <source>
        <dbReference type="EMBL" id="GAA5016026.1"/>
    </source>
</evidence>
<evidence type="ECO:0000256" key="1">
    <source>
        <dbReference type="ARBA" id="ARBA00023015"/>
    </source>
</evidence>
<dbReference type="Gene3D" id="1.10.357.10">
    <property type="entry name" value="Tetracycline Repressor, domain 2"/>
    <property type="match status" value="1"/>
</dbReference>
<keyword evidence="2 4" id="KW-0238">DNA-binding</keyword>
<keyword evidence="1" id="KW-0805">Transcription regulation</keyword>
<dbReference type="InterPro" id="IPR001647">
    <property type="entry name" value="HTH_TetR"/>
</dbReference>
<protein>
    <recommendedName>
        <fullName evidence="5">HTH tetR-type domain-containing protein</fullName>
    </recommendedName>
</protein>
<evidence type="ECO:0000259" key="5">
    <source>
        <dbReference type="PROSITE" id="PS50977"/>
    </source>
</evidence>
<reference evidence="7" key="1">
    <citation type="journal article" date="2019" name="Int. J. Syst. Evol. Microbiol.">
        <title>The Global Catalogue of Microorganisms (GCM) 10K type strain sequencing project: providing services to taxonomists for standard genome sequencing and annotation.</title>
        <authorList>
            <consortium name="The Broad Institute Genomics Platform"/>
            <consortium name="The Broad Institute Genome Sequencing Center for Infectious Disease"/>
            <person name="Wu L."/>
            <person name="Ma J."/>
        </authorList>
    </citation>
    <scope>NUCLEOTIDE SEQUENCE [LARGE SCALE GENOMIC DNA]</scope>
    <source>
        <strain evidence="7">JCM 17687</strain>
    </source>
</reference>
<dbReference type="PANTHER" id="PTHR30055:SF234">
    <property type="entry name" value="HTH-TYPE TRANSCRIPTIONAL REGULATOR BETI"/>
    <property type="match status" value="1"/>
</dbReference>
<dbReference type="Proteomes" id="UP001500427">
    <property type="component" value="Unassembled WGS sequence"/>
</dbReference>
<organism evidence="6 7">
    <name type="scientific">Terrabacter aeriphilus</name>
    <dbReference type="NCBI Taxonomy" id="515662"/>
    <lineage>
        <taxon>Bacteria</taxon>
        <taxon>Bacillati</taxon>
        <taxon>Actinomycetota</taxon>
        <taxon>Actinomycetes</taxon>
        <taxon>Micrococcales</taxon>
        <taxon>Intrasporangiaceae</taxon>
        <taxon>Terrabacter</taxon>
    </lineage>
</organism>